<proteinExistence type="predicted"/>
<name>B9N3Z9_POPTR</name>
<evidence type="ECO:0000313" key="1">
    <source>
        <dbReference type="EMBL" id="PNT34229.1"/>
    </source>
</evidence>
<reference evidence="1 2" key="1">
    <citation type="journal article" date="2006" name="Science">
        <title>The genome of black cottonwood, Populus trichocarpa (Torr. &amp; Gray).</title>
        <authorList>
            <person name="Tuskan G.A."/>
            <person name="Difazio S."/>
            <person name="Jansson S."/>
            <person name="Bohlmann J."/>
            <person name="Grigoriev I."/>
            <person name="Hellsten U."/>
            <person name="Putnam N."/>
            <person name="Ralph S."/>
            <person name="Rombauts S."/>
            <person name="Salamov A."/>
            <person name="Schein J."/>
            <person name="Sterck L."/>
            <person name="Aerts A."/>
            <person name="Bhalerao R.R."/>
            <person name="Bhalerao R.P."/>
            <person name="Blaudez D."/>
            <person name="Boerjan W."/>
            <person name="Brun A."/>
            <person name="Brunner A."/>
            <person name="Busov V."/>
            <person name="Campbell M."/>
            <person name="Carlson J."/>
            <person name="Chalot M."/>
            <person name="Chapman J."/>
            <person name="Chen G.L."/>
            <person name="Cooper D."/>
            <person name="Coutinho P.M."/>
            <person name="Couturier J."/>
            <person name="Covert S."/>
            <person name="Cronk Q."/>
            <person name="Cunningham R."/>
            <person name="Davis J."/>
            <person name="Degroeve S."/>
            <person name="Dejardin A."/>
            <person name="Depamphilis C."/>
            <person name="Detter J."/>
            <person name="Dirks B."/>
            <person name="Dubchak I."/>
            <person name="Duplessis S."/>
            <person name="Ehlting J."/>
            <person name="Ellis B."/>
            <person name="Gendler K."/>
            <person name="Goodstein D."/>
            <person name="Gribskov M."/>
            <person name="Grimwood J."/>
            <person name="Groover A."/>
            <person name="Gunter L."/>
            <person name="Hamberger B."/>
            <person name="Heinze B."/>
            <person name="Helariutta Y."/>
            <person name="Henrissat B."/>
            <person name="Holligan D."/>
            <person name="Holt R."/>
            <person name="Huang W."/>
            <person name="Islam-Faridi N."/>
            <person name="Jones S."/>
            <person name="Jones-Rhoades M."/>
            <person name="Jorgensen R."/>
            <person name="Joshi C."/>
            <person name="Kangasjarvi J."/>
            <person name="Karlsson J."/>
            <person name="Kelleher C."/>
            <person name="Kirkpatrick R."/>
            <person name="Kirst M."/>
            <person name="Kohler A."/>
            <person name="Kalluri U."/>
            <person name="Larimer F."/>
            <person name="Leebens-Mack J."/>
            <person name="Leple J.C."/>
            <person name="Locascio P."/>
            <person name="Lou Y."/>
            <person name="Lucas S."/>
            <person name="Martin F."/>
            <person name="Montanini B."/>
            <person name="Napoli C."/>
            <person name="Nelson D.R."/>
            <person name="Nelson C."/>
            <person name="Nieminen K."/>
            <person name="Nilsson O."/>
            <person name="Pereda V."/>
            <person name="Peter G."/>
            <person name="Philippe R."/>
            <person name="Pilate G."/>
            <person name="Poliakov A."/>
            <person name="Razumovskaya J."/>
            <person name="Richardson P."/>
            <person name="Rinaldi C."/>
            <person name="Ritland K."/>
            <person name="Rouze P."/>
            <person name="Ryaboy D."/>
            <person name="Schmutz J."/>
            <person name="Schrader J."/>
            <person name="Segerman B."/>
            <person name="Shin H."/>
            <person name="Siddiqui A."/>
            <person name="Sterky F."/>
            <person name="Terry A."/>
            <person name="Tsai C.J."/>
            <person name="Uberbacher E."/>
            <person name="Unneberg P."/>
            <person name="Vahala J."/>
            <person name="Wall K."/>
            <person name="Wessler S."/>
            <person name="Yang G."/>
            <person name="Yin T."/>
            <person name="Douglas C."/>
            <person name="Marra M."/>
            <person name="Sandberg G."/>
            <person name="Van de Peer Y."/>
            <person name="Rokhsar D."/>
        </authorList>
    </citation>
    <scope>NUCLEOTIDE SEQUENCE [LARGE SCALE GENOMIC DNA]</scope>
    <source>
        <strain evidence="2">cv. Nisqually</strain>
    </source>
</reference>
<evidence type="ECO:0000313" key="2">
    <source>
        <dbReference type="Proteomes" id="UP000006729"/>
    </source>
</evidence>
<dbReference type="EMBL" id="CM009294">
    <property type="protein sequence ID" value="PNT34229.1"/>
    <property type="molecule type" value="Genomic_DNA"/>
</dbReference>
<keyword evidence="2" id="KW-1185">Reference proteome</keyword>
<organism evidence="1 2">
    <name type="scientific">Populus trichocarpa</name>
    <name type="common">Western balsam poplar</name>
    <name type="synonym">Populus balsamifera subsp. trichocarpa</name>
    <dbReference type="NCBI Taxonomy" id="3694"/>
    <lineage>
        <taxon>Eukaryota</taxon>
        <taxon>Viridiplantae</taxon>
        <taxon>Streptophyta</taxon>
        <taxon>Embryophyta</taxon>
        <taxon>Tracheophyta</taxon>
        <taxon>Spermatophyta</taxon>
        <taxon>Magnoliopsida</taxon>
        <taxon>eudicotyledons</taxon>
        <taxon>Gunneridae</taxon>
        <taxon>Pentapetalae</taxon>
        <taxon>rosids</taxon>
        <taxon>fabids</taxon>
        <taxon>Malpighiales</taxon>
        <taxon>Salicaceae</taxon>
        <taxon>Saliceae</taxon>
        <taxon>Populus</taxon>
    </lineage>
</organism>
<dbReference type="Proteomes" id="UP000006729">
    <property type="component" value="Chromosome 5"/>
</dbReference>
<protein>
    <submittedName>
        <fullName evidence="1">Uncharacterized protein</fullName>
    </submittedName>
</protein>
<dbReference type="InParanoid" id="B9N3Z9"/>
<sequence length="74" mass="8045">MSRLTAKPFSGTYAAAPRTASLIAENFPALKRLMIPSSVLSANALPTILDGPNKLEYIQDIVFVLMRKRCIGHG</sequence>
<dbReference type="HOGENOM" id="CLU_2692394_0_0_1"/>
<gene>
    <name evidence="1" type="ORF">POPTR_005G000900</name>
</gene>
<dbReference type="AlphaFoldDB" id="B9N3Z9"/>
<accession>B9N3Z9</accession>